<proteinExistence type="predicted"/>
<dbReference type="Pfam" id="PF25590">
    <property type="entry name" value="DUF7936"/>
    <property type="match status" value="1"/>
</dbReference>
<feature type="region of interest" description="Disordered" evidence="1">
    <location>
        <begin position="129"/>
        <end position="151"/>
    </location>
</feature>
<evidence type="ECO:0000256" key="1">
    <source>
        <dbReference type="SAM" id="MobiDB-lite"/>
    </source>
</evidence>
<evidence type="ECO:0000313" key="4">
    <source>
        <dbReference type="Proteomes" id="UP000007178"/>
    </source>
</evidence>
<evidence type="ECO:0000313" key="3">
    <source>
        <dbReference type="EMBL" id="AEZ65604.1"/>
    </source>
</evidence>
<evidence type="ECO:0000259" key="2">
    <source>
        <dbReference type="Pfam" id="PF25590"/>
    </source>
</evidence>
<sequence length="151" mass="16171">MAINYTLNIGSVKKRLTEGAFSDVIIEALFSVQAESDAIFTGTEEGGDLVVTQPSFSYSCGGSRTFSVDGITAENFVAFADVTKDTIKGWLLASEGVTEIEDFSYVRSSVENIAKRIYEYGLEVPATVGGTDPTGSSTYTYTPPAEESSEE</sequence>
<feature type="domain" description="DUF7936" evidence="2">
    <location>
        <begin position="2"/>
        <end position="114"/>
    </location>
</feature>
<dbReference type="InterPro" id="IPR057696">
    <property type="entry name" value="DUF7936"/>
</dbReference>
<protein>
    <recommendedName>
        <fullName evidence="2">DUF7936 domain-containing protein</fullName>
    </recommendedName>
</protein>
<dbReference type="GeneID" id="73726272"/>
<dbReference type="EMBL" id="JQ245707">
    <property type="protein sequence ID" value="AEZ65604.1"/>
    <property type="molecule type" value="Genomic_DNA"/>
</dbReference>
<dbReference type="RefSeq" id="YP_007006016.1">
    <property type="nucleotide sequence ID" value="NC_019516.2"/>
</dbReference>
<keyword evidence="4" id="KW-1185">Reference proteome</keyword>
<name>H6WG58_9CAUD</name>
<dbReference type="Proteomes" id="UP000007178">
    <property type="component" value="Segment"/>
</dbReference>
<accession>H6WG58</accession>
<feature type="compositionally biased region" description="Low complexity" evidence="1">
    <location>
        <begin position="129"/>
        <end position="144"/>
    </location>
</feature>
<reference evidence="3 4" key="1">
    <citation type="journal article" date="2012" name="Proc. Natl. Acad. Sci. U.S.A.">
        <title>A novel lineage of myoviruses infecting cyanobacteria is widespread in the oceans.</title>
        <authorList>
            <person name="Sabehi G."/>
            <person name="Shaulov L."/>
            <person name="Silver D.H."/>
            <person name="Yanai I."/>
            <person name="Harel A."/>
            <person name="Lindell D."/>
        </authorList>
    </citation>
    <scope>NUCLEOTIDE SEQUENCE [LARGE SCALE GENOMIC DNA]</scope>
</reference>
<organism evidence="3 4">
    <name type="scientific">Cyanophage S-TIM5</name>
    <dbReference type="NCBI Taxonomy" id="1137745"/>
    <lineage>
        <taxon>Viruses</taxon>
        <taxon>Duplodnaviria</taxon>
        <taxon>Heunggongvirae</taxon>
        <taxon>Uroviricota</taxon>
        <taxon>Caudoviricetes</taxon>
        <taxon>Aurunvirus</taxon>
        <taxon>Aurunvirus STIM5</taxon>
    </lineage>
</organism>
<dbReference type="KEGG" id="vg:73726272"/>